<dbReference type="Gene3D" id="2.40.50.140">
    <property type="entry name" value="Nucleic acid-binding proteins"/>
    <property type="match status" value="1"/>
</dbReference>
<protein>
    <submittedName>
        <fullName evidence="1">Replication protein A 70 kDa DNA-binding subunit B-like</fullName>
    </submittedName>
</protein>
<accession>A0ABD1UZA5</accession>
<comment type="caution">
    <text evidence="1">The sequence shown here is derived from an EMBL/GenBank/DDBJ whole genome shotgun (WGS) entry which is preliminary data.</text>
</comment>
<name>A0ABD1UZA5_9LAMI</name>
<evidence type="ECO:0000313" key="2">
    <source>
        <dbReference type="Proteomes" id="UP001604277"/>
    </source>
</evidence>
<dbReference type="InterPro" id="IPR012340">
    <property type="entry name" value="NA-bd_OB-fold"/>
</dbReference>
<evidence type="ECO:0000313" key="1">
    <source>
        <dbReference type="EMBL" id="KAL2530272.1"/>
    </source>
</evidence>
<sequence>MSNEFQLIREVSPGTTEWTVKVVVAEKFSPRIAQKRINSSGNSVCQNITAFQDELILEKTYLISNALVKLTNAEYKAKSGEVEWTISGRTSIRRVEENNSNLLISTYSFTDFENLPKYMDSNIDIIK</sequence>
<keyword evidence="2" id="KW-1185">Reference proteome</keyword>
<dbReference type="AlphaFoldDB" id="A0ABD1UZA5"/>
<gene>
    <name evidence="1" type="ORF">Fot_22873</name>
</gene>
<proteinExistence type="predicted"/>
<dbReference type="EMBL" id="JBFOLJ010000006">
    <property type="protein sequence ID" value="KAL2530272.1"/>
    <property type="molecule type" value="Genomic_DNA"/>
</dbReference>
<organism evidence="1 2">
    <name type="scientific">Forsythia ovata</name>
    <dbReference type="NCBI Taxonomy" id="205694"/>
    <lineage>
        <taxon>Eukaryota</taxon>
        <taxon>Viridiplantae</taxon>
        <taxon>Streptophyta</taxon>
        <taxon>Embryophyta</taxon>
        <taxon>Tracheophyta</taxon>
        <taxon>Spermatophyta</taxon>
        <taxon>Magnoliopsida</taxon>
        <taxon>eudicotyledons</taxon>
        <taxon>Gunneridae</taxon>
        <taxon>Pentapetalae</taxon>
        <taxon>asterids</taxon>
        <taxon>lamiids</taxon>
        <taxon>Lamiales</taxon>
        <taxon>Oleaceae</taxon>
        <taxon>Forsythieae</taxon>
        <taxon>Forsythia</taxon>
    </lineage>
</organism>
<dbReference type="Proteomes" id="UP001604277">
    <property type="component" value="Unassembled WGS sequence"/>
</dbReference>
<reference evidence="2" key="1">
    <citation type="submission" date="2024-07" db="EMBL/GenBank/DDBJ databases">
        <title>Two chromosome-level genome assemblies of Korean endemic species Abeliophyllum distichum and Forsythia ovata (Oleaceae).</title>
        <authorList>
            <person name="Jang H."/>
        </authorList>
    </citation>
    <scope>NUCLEOTIDE SEQUENCE [LARGE SCALE GENOMIC DNA]</scope>
</reference>
<dbReference type="SUPFAM" id="SSF50249">
    <property type="entry name" value="Nucleic acid-binding proteins"/>
    <property type="match status" value="1"/>
</dbReference>